<evidence type="ECO:0000256" key="2">
    <source>
        <dbReference type="SAM" id="SignalP"/>
    </source>
</evidence>
<evidence type="ECO:0000313" key="3">
    <source>
        <dbReference type="EMBL" id="AIO00730.1"/>
    </source>
</evidence>
<keyword evidence="1 2" id="KW-0732">Signal</keyword>
<keyword evidence="4" id="KW-1185">Reference proteome</keyword>
<dbReference type="EMBL" id="CP009400">
    <property type="protein sequence ID" value="AIO00730.1"/>
    <property type="molecule type" value="Genomic_DNA"/>
</dbReference>
<dbReference type="RefSeq" id="XP_010701530.1">
    <property type="nucleotide sequence ID" value="XM_010703228.1"/>
</dbReference>
<dbReference type="PANTHER" id="PTHR47988">
    <property type="entry name" value="SOMATIC EMBRYOGENESIS RECEPTOR KINASE 1"/>
    <property type="match status" value="1"/>
</dbReference>
<dbReference type="Proteomes" id="UP000063063">
    <property type="component" value="Chromosome 31"/>
</dbReference>
<evidence type="ECO:0000256" key="1">
    <source>
        <dbReference type="ARBA" id="ARBA00022729"/>
    </source>
</evidence>
<dbReference type="SUPFAM" id="SSF52058">
    <property type="entry name" value="L domain-like"/>
    <property type="match status" value="1"/>
</dbReference>
<feature type="chain" id="PRO_5001839147" evidence="2">
    <location>
        <begin position="35"/>
        <end position="302"/>
    </location>
</feature>
<dbReference type="GeneID" id="22577565"/>
<protein>
    <submittedName>
        <fullName evidence="3">Surface membrane protein gp46-like protein</fullName>
    </submittedName>
</protein>
<dbReference type="VEuPathDB" id="TriTrypDB:LPAL13_310019900"/>
<dbReference type="OrthoDB" id="258940at2759"/>
<dbReference type="KEGG" id="lpan:LPMP_311390"/>
<organism evidence="3 4">
    <name type="scientific">Leishmania panamensis</name>
    <dbReference type="NCBI Taxonomy" id="5679"/>
    <lineage>
        <taxon>Eukaryota</taxon>
        <taxon>Discoba</taxon>
        <taxon>Euglenozoa</taxon>
        <taxon>Kinetoplastea</taxon>
        <taxon>Metakinetoplastina</taxon>
        <taxon>Trypanosomatida</taxon>
        <taxon>Trypanosomatidae</taxon>
        <taxon>Leishmaniinae</taxon>
        <taxon>Leishmania</taxon>
        <taxon>Leishmania guyanensis species complex</taxon>
    </lineage>
</organism>
<dbReference type="AlphaFoldDB" id="A0A088RZN1"/>
<dbReference type="SMR" id="A0A088RZN1"/>
<proteinExistence type="predicted"/>
<dbReference type="VEuPathDB" id="TriTrypDB:LPMP_311390"/>
<dbReference type="eggNOG" id="ENOG502SHY3">
    <property type="taxonomic scope" value="Eukaryota"/>
</dbReference>
<accession>A0A088RZN1</accession>
<name>A0A088RZN1_LEIPA</name>
<sequence length="302" mass="32958">MTPVMLLRSDAQRQRAVLFVMTLTLCFLLLPVHGADSPFTGYTAAQKVNTRKFLQAFVNANPLLESLPSEDFCEWVYAGCTNKGVDLYLDETAVEQLPELPADAVASHVRVTSISISYGKGTLRGTLPATWGGLSRIEYISLYSNSLMGTLPPEWAGMTTAKWFLLYDNHLTGTIPDAWGKLRYMTWACLNDNRLTGSLPAAWSRATRLTIMEARRNQLSGTLPSAWSSLQFISSITLSNNRLTGPLPAAWASAVSLNGVSVQGNGLCGCVPSAWDSRRFMYGIRVDADLLATNCSTANACE</sequence>
<dbReference type="Gene3D" id="3.80.10.10">
    <property type="entry name" value="Ribonuclease Inhibitor"/>
    <property type="match status" value="1"/>
</dbReference>
<evidence type="ECO:0000313" key="4">
    <source>
        <dbReference type="Proteomes" id="UP000063063"/>
    </source>
</evidence>
<reference evidence="3 4" key="1">
    <citation type="journal article" date="2015" name="Sci. Rep.">
        <title>The genome of Leishmania panamensis: insights into genomics of the L. (Viannia) subgenus.</title>
        <authorList>
            <person name="Llanes A."/>
            <person name="Restrepo C.M."/>
            <person name="Vecchio G.D."/>
            <person name="Anguizola F.J."/>
            <person name="Lleonart R."/>
        </authorList>
    </citation>
    <scope>NUCLEOTIDE SEQUENCE [LARGE SCALE GENOMIC DNA]</scope>
    <source>
        <strain evidence="3 4">MHOM/PA/94/PSC-1</strain>
    </source>
</reference>
<dbReference type="InterPro" id="IPR032675">
    <property type="entry name" value="LRR_dom_sf"/>
</dbReference>
<gene>
    <name evidence="3" type="ORF">LPMP_311390</name>
</gene>
<feature type="signal peptide" evidence="2">
    <location>
        <begin position="1"/>
        <end position="34"/>
    </location>
</feature>